<sequence length="1140" mass="121888">MSVNKRDSLFPPSSIGRAQGGLLPRTSSRESLTAHPLLSPTIPGSSASSVSSASSSSLDSNATPMPATRYVPYTPRQRGGITTATTGTTMQSSIQASPQHHPFHGDATSKLQLMNLKAAAQKGGLDAASTGWAILEKLGTETDHGPEWNEIWNAISVGKATLLLPLEANTTNEPITTEFIKDHVAFWDGSTQRNAPMVTLSGLRGTMSDEILTIRSSLDTSSKPFKAILDPTTRSSAFLSLPPLPLLLSQPSPQSSGSGSPATPPPLLPPSPKYPTAPVYPAYSLTSHHPSLPLPPRPTGSSSKPPLPPRPRPSIPPTNSTAASRLSNPFASLFGRASTPTPPASPTTVPPPLHPAPSSSPTDSNVPHATAEGTEHPIGVPAFTISRRIVRRDVARSIVRALHAEIRLGLAPSGAPSWVAERTEEFAERIGLLPFVKIKGARNKAEEGGVGGYAIGTGVSKEESMQELGSRFQDFYDEIEEQLQKRKWKGRRSFGKGLVLHHLNGSISSSVDSITEDEKADKDSIREDGDDTEKESEGDEKQDKVERPEDEQEKRIREVLEAVERAICCTFYDRLFLQPFADDATHDEALSSRIAAVNLLDLTLSHLGVDVGESSTEVEAVVKACGEALTQLDSLCRSPAEKAAILVSAHKILVDGLSRLPPINLKSDEQILDDKTPRAGTFSRRITQDDTEDEPLSPVQRVLQDSPAPATMVLSPESTEPPPNPLTESPVTQTKHLSADGSGTLNVPVRAPSPRLTISPPPPPTAPTPVSGDLILPLMIFAAVKANPPHLVSHLLYTQRFRNQTIGGEESYCLINLMAVAEFLENVDLAALGLTESEKTVISTAELTPITINRTGLGSEPTSPHGGHASLRGRVEQQVDAIAGSANKVISGVVDSSFGVLRALLPGQPSASAEGADADLQESAPWNAARPGFNLLRRDTGFSIASLAASLPGARSKTPVQKEEEAGQQLVEVPSRPGSIRSVHAPDESSSEADSGEEDEEDEEEEEHDTRSIRSFESMMSSRSHKRRKPPPGRKSITDRLASMSGLARLSHNASQDAAKASPPASRRSSLLLPQPQPRVESPGSSRAASPIAIRIPPPNPRFLECTEDDIKVSEVGELLREYKRLVEAVRAMGGFHEDS</sequence>
<accession>A0ACC1TCD1</accession>
<evidence type="ECO:0000313" key="1">
    <source>
        <dbReference type="EMBL" id="KAJ3557990.1"/>
    </source>
</evidence>
<proteinExistence type="predicted"/>
<dbReference type="EMBL" id="JANHOG010000117">
    <property type="protein sequence ID" value="KAJ3557990.1"/>
    <property type="molecule type" value="Genomic_DNA"/>
</dbReference>
<evidence type="ECO:0000313" key="2">
    <source>
        <dbReference type="Proteomes" id="UP001148662"/>
    </source>
</evidence>
<gene>
    <name evidence="1" type="ORF">NM688_g1178</name>
</gene>
<name>A0ACC1TCD1_9APHY</name>
<reference evidence="1" key="1">
    <citation type="submission" date="2022-07" db="EMBL/GenBank/DDBJ databases">
        <title>Genome Sequence of Phlebia brevispora.</title>
        <authorList>
            <person name="Buettner E."/>
        </authorList>
    </citation>
    <scope>NUCLEOTIDE SEQUENCE</scope>
    <source>
        <strain evidence="1">MPL23</strain>
    </source>
</reference>
<protein>
    <submittedName>
        <fullName evidence="1">Uncharacterized protein</fullName>
    </submittedName>
</protein>
<keyword evidence="2" id="KW-1185">Reference proteome</keyword>
<comment type="caution">
    <text evidence="1">The sequence shown here is derived from an EMBL/GenBank/DDBJ whole genome shotgun (WGS) entry which is preliminary data.</text>
</comment>
<organism evidence="1 2">
    <name type="scientific">Phlebia brevispora</name>
    <dbReference type="NCBI Taxonomy" id="194682"/>
    <lineage>
        <taxon>Eukaryota</taxon>
        <taxon>Fungi</taxon>
        <taxon>Dikarya</taxon>
        <taxon>Basidiomycota</taxon>
        <taxon>Agaricomycotina</taxon>
        <taxon>Agaricomycetes</taxon>
        <taxon>Polyporales</taxon>
        <taxon>Meruliaceae</taxon>
        <taxon>Phlebia</taxon>
    </lineage>
</organism>
<dbReference type="Proteomes" id="UP001148662">
    <property type="component" value="Unassembled WGS sequence"/>
</dbReference>